<dbReference type="EMBL" id="CH991545">
    <property type="protein sequence ID" value="EDQ91215.1"/>
    <property type="molecule type" value="Genomic_DNA"/>
</dbReference>
<evidence type="ECO:0000313" key="3">
    <source>
        <dbReference type="Proteomes" id="UP000001357"/>
    </source>
</evidence>
<accession>A9UTB1</accession>
<protein>
    <submittedName>
        <fullName evidence="2">Uncharacterized protein</fullName>
    </submittedName>
</protein>
<dbReference type="InParanoid" id="A9UTB1"/>
<feature type="compositionally biased region" description="Basic and acidic residues" evidence="1">
    <location>
        <begin position="16"/>
        <end position="25"/>
    </location>
</feature>
<feature type="compositionally biased region" description="Polar residues" evidence="1">
    <location>
        <begin position="1"/>
        <end position="15"/>
    </location>
</feature>
<sequence>MASTTHTATNIQNTKVADKPQEDKSFMDKVAEKSQTKLEEWRDAIKPGVDKTVEDLKEVGAKSGKNVDSSVDAYKQSIHRMAEGEHKEQRAERETGPNSREKWQDRWDNTKQSTAAAIDKRQFNGPSSETTTRSTNQL</sequence>
<feature type="compositionally biased region" description="Polar residues" evidence="1">
    <location>
        <begin position="124"/>
        <end position="138"/>
    </location>
</feature>
<proteinExistence type="predicted"/>
<feature type="region of interest" description="Disordered" evidence="1">
    <location>
        <begin position="1"/>
        <end position="25"/>
    </location>
</feature>
<gene>
    <name evidence="2" type="ORF">MONBRDRAFT_23407</name>
</gene>
<feature type="region of interest" description="Disordered" evidence="1">
    <location>
        <begin position="78"/>
        <end position="138"/>
    </location>
</feature>
<organism evidence="2 3">
    <name type="scientific">Monosiga brevicollis</name>
    <name type="common">Choanoflagellate</name>
    <dbReference type="NCBI Taxonomy" id="81824"/>
    <lineage>
        <taxon>Eukaryota</taxon>
        <taxon>Choanoflagellata</taxon>
        <taxon>Craspedida</taxon>
        <taxon>Salpingoecidae</taxon>
        <taxon>Monosiga</taxon>
    </lineage>
</organism>
<name>A9UTB1_MONBE</name>
<feature type="compositionally biased region" description="Basic and acidic residues" evidence="1">
    <location>
        <begin position="80"/>
        <end position="109"/>
    </location>
</feature>
<dbReference type="Proteomes" id="UP000001357">
    <property type="component" value="Unassembled WGS sequence"/>
</dbReference>
<keyword evidence="3" id="KW-1185">Reference proteome</keyword>
<dbReference type="AlphaFoldDB" id="A9UTB1"/>
<dbReference type="RefSeq" id="XP_001743637.1">
    <property type="nucleotide sequence ID" value="XM_001743585.1"/>
</dbReference>
<evidence type="ECO:0000256" key="1">
    <source>
        <dbReference type="SAM" id="MobiDB-lite"/>
    </source>
</evidence>
<reference evidence="2 3" key="1">
    <citation type="journal article" date="2008" name="Nature">
        <title>The genome of the choanoflagellate Monosiga brevicollis and the origin of metazoans.</title>
        <authorList>
            <consortium name="JGI Sequencing"/>
            <person name="King N."/>
            <person name="Westbrook M.J."/>
            <person name="Young S.L."/>
            <person name="Kuo A."/>
            <person name="Abedin M."/>
            <person name="Chapman J."/>
            <person name="Fairclough S."/>
            <person name="Hellsten U."/>
            <person name="Isogai Y."/>
            <person name="Letunic I."/>
            <person name="Marr M."/>
            <person name="Pincus D."/>
            <person name="Putnam N."/>
            <person name="Rokas A."/>
            <person name="Wright K.J."/>
            <person name="Zuzow R."/>
            <person name="Dirks W."/>
            <person name="Good M."/>
            <person name="Goodstein D."/>
            <person name="Lemons D."/>
            <person name="Li W."/>
            <person name="Lyons J.B."/>
            <person name="Morris A."/>
            <person name="Nichols S."/>
            <person name="Richter D.J."/>
            <person name="Salamov A."/>
            <person name="Bork P."/>
            <person name="Lim W.A."/>
            <person name="Manning G."/>
            <person name="Miller W.T."/>
            <person name="McGinnis W."/>
            <person name="Shapiro H."/>
            <person name="Tjian R."/>
            <person name="Grigoriev I.V."/>
            <person name="Rokhsar D."/>
        </authorList>
    </citation>
    <scope>NUCLEOTIDE SEQUENCE [LARGE SCALE GENOMIC DNA]</scope>
    <source>
        <strain evidence="3">MX1 / ATCC 50154</strain>
    </source>
</reference>
<dbReference type="GeneID" id="5888836"/>
<evidence type="ECO:0000313" key="2">
    <source>
        <dbReference type="EMBL" id="EDQ91215.1"/>
    </source>
</evidence>
<dbReference type="KEGG" id="mbr:MONBRDRAFT_23407"/>